<organism evidence="1 2">
    <name type="scientific">Stackebrandtia albiflava</name>
    <dbReference type="NCBI Taxonomy" id="406432"/>
    <lineage>
        <taxon>Bacteria</taxon>
        <taxon>Bacillati</taxon>
        <taxon>Actinomycetota</taxon>
        <taxon>Actinomycetes</taxon>
        <taxon>Glycomycetales</taxon>
        <taxon>Glycomycetaceae</taxon>
        <taxon>Stackebrandtia</taxon>
    </lineage>
</organism>
<sequence>MTDVAWIRWWHSLPAPDREHIDRLVTEGRMIHAITAIRYATSPKTPLSEAVDLLDWRYRRLDVRAPAGGSRELTVLERPIRDHPGRLTGVEAEWDADTTGWFVTLVAVMADPADRLRLTVIREGDDLRLLESEVPPWPEHGIAVDVGSRLAHRWIVPFRAPPPGP</sequence>
<keyword evidence="2" id="KW-1185">Reference proteome</keyword>
<comment type="caution">
    <text evidence="1">The sequence shown here is derived from an EMBL/GenBank/DDBJ whole genome shotgun (WGS) entry which is preliminary data.</text>
</comment>
<accession>A0A562UPY7</accession>
<dbReference type="AlphaFoldDB" id="A0A562UPY7"/>
<dbReference type="Proteomes" id="UP000321617">
    <property type="component" value="Unassembled WGS sequence"/>
</dbReference>
<evidence type="ECO:0000313" key="2">
    <source>
        <dbReference type="Proteomes" id="UP000321617"/>
    </source>
</evidence>
<reference evidence="1 2" key="1">
    <citation type="journal article" date="2013" name="Stand. Genomic Sci.">
        <title>Genomic Encyclopedia of Type Strains, Phase I: The one thousand microbial genomes (KMG-I) project.</title>
        <authorList>
            <person name="Kyrpides N.C."/>
            <person name="Woyke T."/>
            <person name="Eisen J.A."/>
            <person name="Garrity G."/>
            <person name="Lilburn T.G."/>
            <person name="Beck B.J."/>
            <person name="Whitman W.B."/>
            <person name="Hugenholtz P."/>
            <person name="Klenk H.P."/>
        </authorList>
    </citation>
    <scope>NUCLEOTIDE SEQUENCE [LARGE SCALE GENOMIC DNA]</scope>
    <source>
        <strain evidence="1 2">DSM 45044</strain>
    </source>
</reference>
<proteinExistence type="predicted"/>
<dbReference type="EMBL" id="VLLL01000010">
    <property type="protein sequence ID" value="TWJ07685.1"/>
    <property type="molecule type" value="Genomic_DNA"/>
</dbReference>
<name>A0A562UPY7_9ACTN</name>
<protein>
    <submittedName>
        <fullName evidence="1">Uncharacterized protein</fullName>
    </submittedName>
</protein>
<gene>
    <name evidence="1" type="ORF">LX16_4844</name>
</gene>
<dbReference type="RefSeq" id="WP_211354737.1">
    <property type="nucleotide sequence ID" value="NZ_BAABIJ010000006.1"/>
</dbReference>
<evidence type="ECO:0000313" key="1">
    <source>
        <dbReference type="EMBL" id="TWJ07685.1"/>
    </source>
</evidence>